<gene>
    <name evidence="2" type="ORF">MERR_LOCUS22563</name>
</gene>
<evidence type="ECO:0000313" key="3">
    <source>
        <dbReference type="Proteomes" id="UP000467841"/>
    </source>
</evidence>
<accession>A0A6D2JDD5</accession>
<comment type="caution">
    <text evidence="2">The sequence shown here is derived from an EMBL/GenBank/DDBJ whole genome shotgun (WGS) entry which is preliminary data.</text>
</comment>
<dbReference type="AlphaFoldDB" id="A0A6D2JDD5"/>
<proteinExistence type="predicted"/>
<keyword evidence="3" id="KW-1185">Reference proteome</keyword>
<dbReference type="EMBL" id="CACVBM020001155">
    <property type="protein sequence ID" value="CAA7035328.1"/>
    <property type="molecule type" value="Genomic_DNA"/>
</dbReference>
<reference evidence="2" key="1">
    <citation type="submission" date="2020-01" db="EMBL/GenBank/DDBJ databases">
        <authorList>
            <person name="Mishra B."/>
        </authorList>
    </citation>
    <scope>NUCLEOTIDE SEQUENCE [LARGE SCALE GENOMIC DNA]</scope>
</reference>
<organism evidence="2 3">
    <name type="scientific">Microthlaspi erraticum</name>
    <dbReference type="NCBI Taxonomy" id="1685480"/>
    <lineage>
        <taxon>Eukaryota</taxon>
        <taxon>Viridiplantae</taxon>
        <taxon>Streptophyta</taxon>
        <taxon>Embryophyta</taxon>
        <taxon>Tracheophyta</taxon>
        <taxon>Spermatophyta</taxon>
        <taxon>Magnoliopsida</taxon>
        <taxon>eudicotyledons</taxon>
        <taxon>Gunneridae</taxon>
        <taxon>Pentapetalae</taxon>
        <taxon>rosids</taxon>
        <taxon>malvids</taxon>
        <taxon>Brassicales</taxon>
        <taxon>Brassicaceae</taxon>
        <taxon>Coluteocarpeae</taxon>
        <taxon>Microthlaspi</taxon>
    </lineage>
</organism>
<evidence type="ECO:0000313" key="2">
    <source>
        <dbReference type="EMBL" id="CAA7035328.1"/>
    </source>
</evidence>
<sequence length="159" mass="18470">MCVLCKHLLHAQEKNKEREISIEGKPERREREGKKEEERELSCEIEGKKERRERDSASSVETRWSRRHPQSLSLDIGIVTTIGSYYHRRHVHQRRKPRQIIITCSVSKPGMCLDQQDVLLGQQDVLVGPIITMMSSLSHFLFVNLVSKSSSSHFDFKSQ</sequence>
<feature type="compositionally biased region" description="Basic and acidic residues" evidence="1">
    <location>
        <begin position="13"/>
        <end position="56"/>
    </location>
</feature>
<dbReference type="Proteomes" id="UP000467841">
    <property type="component" value="Unassembled WGS sequence"/>
</dbReference>
<protein>
    <submittedName>
        <fullName evidence="2">Uncharacterized protein</fullName>
    </submittedName>
</protein>
<feature type="region of interest" description="Disordered" evidence="1">
    <location>
        <begin position="13"/>
        <end position="66"/>
    </location>
</feature>
<name>A0A6D2JDD5_9BRAS</name>
<evidence type="ECO:0000256" key="1">
    <source>
        <dbReference type="SAM" id="MobiDB-lite"/>
    </source>
</evidence>